<evidence type="ECO:0008006" key="3">
    <source>
        <dbReference type="Google" id="ProtNLM"/>
    </source>
</evidence>
<dbReference type="EMBL" id="CP002279">
    <property type="protein sequence ID" value="AEH86242.1"/>
    <property type="molecule type" value="Genomic_DNA"/>
</dbReference>
<dbReference type="KEGG" id="mop:Mesop_1760"/>
<evidence type="ECO:0000313" key="2">
    <source>
        <dbReference type="Proteomes" id="UP000001623"/>
    </source>
</evidence>
<dbReference type="HOGENOM" id="CLU_844143_0_0_5"/>
<dbReference type="SUPFAM" id="SSF63829">
    <property type="entry name" value="Calcium-dependent phosphotriesterase"/>
    <property type="match status" value="1"/>
</dbReference>
<dbReference type="STRING" id="536019.Mesop_1760"/>
<protein>
    <recommendedName>
        <fullName evidence="3">NHL repeat containing protein</fullName>
    </recommendedName>
</protein>
<dbReference type="AlphaFoldDB" id="F7Y5I6"/>
<dbReference type="RefSeq" id="WP_013892970.1">
    <property type="nucleotide sequence ID" value="NC_015675.1"/>
</dbReference>
<name>F7Y5I6_MESOW</name>
<reference evidence="1 2" key="1">
    <citation type="submission" date="2010-10" db="EMBL/GenBank/DDBJ databases">
        <title>Complete sequence of Mesorhizobium opportunistum WSM2075.</title>
        <authorList>
            <consortium name="US DOE Joint Genome Institute"/>
            <person name="Lucas S."/>
            <person name="Copeland A."/>
            <person name="Lapidus A."/>
            <person name="Cheng J.-F."/>
            <person name="Bruce D."/>
            <person name="Goodwin L."/>
            <person name="Pitluck S."/>
            <person name="Chertkov O."/>
            <person name="Misra M."/>
            <person name="Detter J.C."/>
            <person name="Han C."/>
            <person name="Tapia R."/>
            <person name="Land M."/>
            <person name="Hauser L."/>
            <person name="Kyrpides N."/>
            <person name="Ovchinnikova G."/>
            <person name="Mavrommatis K.M."/>
            <person name="Tiwari R.P."/>
            <person name="Howieson J.G."/>
            <person name="O'Hara G.W."/>
            <person name="Nandasena K.G."/>
            <person name="Woyke T."/>
        </authorList>
    </citation>
    <scope>NUCLEOTIDE SEQUENCE [LARGE SCALE GENOMIC DNA]</scope>
    <source>
        <strain evidence="2">LMG 24607 / HAMBI 3007 / WSM2075</strain>
    </source>
</reference>
<evidence type="ECO:0000313" key="1">
    <source>
        <dbReference type="EMBL" id="AEH86242.1"/>
    </source>
</evidence>
<accession>F7Y5I6</accession>
<gene>
    <name evidence="1" type="ordered locus">Mesop_1760</name>
</gene>
<organism evidence="1 2">
    <name type="scientific">Mesorhizobium opportunistum (strain LMG 24607 / HAMBI 3007 / WSM2075)</name>
    <dbReference type="NCBI Taxonomy" id="536019"/>
    <lineage>
        <taxon>Bacteria</taxon>
        <taxon>Pseudomonadati</taxon>
        <taxon>Pseudomonadota</taxon>
        <taxon>Alphaproteobacteria</taxon>
        <taxon>Hyphomicrobiales</taxon>
        <taxon>Phyllobacteriaceae</taxon>
        <taxon>Mesorhizobium</taxon>
    </lineage>
</organism>
<dbReference type="InterPro" id="IPR015943">
    <property type="entry name" value="WD40/YVTN_repeat-like_dom_sf"/>
</dbReference>
<dbReference type="Gene3D" id="2.130.10.10">
    <property type="entry name" value="YVTN repeat-like/Quinoprotein amine dehydrogenase"/>
    <property type="match status" value="1"/>
</dbReference>
<proteinExistence type="predicted"/>
<sequence length="329" mass="36036">MTPQIGFKASEAVRAALSAIGRTEDLRFSPDNRLLAIAGFARKRCLVLRVDVGMGPGGPDVTIHDFMELRSESIGEVHGLDFIDDRTLVVANRDGKLAVFELPVESMAGQHREITAVRRINGKPFCKLNTPGSVVVRRQSGGRISLLVCNNYTHLVTRHVAVRWLGYRTIRNRPLLRNGLDIPDGIALNHDGRWIAVSSHGTRDVKLYQMSPSLGLDTEPIGILQDAGFPHGLRFTDDDRHILVADAGSAAVHVYASNGDWTGHRRPSRSVAVLDEEIFQRGRASIEEGGPKGLDIDRSNSVVAVTCEEQALAFFSLIAVTGSDEFRKS</sequence>
<dbReference type="eggNOG" id="ENOG5033B9Q">
    <property type="taxonomic scope" value="Bacteria"/>
</dbReference>
<dbReference type="Proteomes" id="UP000001623">
    <property type="component" value="Chromosome"/>
</dbReference>